<dbReference type="EMBL" id="JBJJXI010000021">
    <property type="protein sequence ID" value="KAL3405460.1"/>
    <property type="molecule type" value="Genomic_DNA"/>
</dbReference>
<evidence type="ECO:0000313" key="1">
    <source>
        <dbReference type="EMBL" id="KAL3405460.1"/>
    </source>
</evidence>
<accession>A0ABD2XJU4</accession>
<comment type="caution">
    <text evidence="1">The sequence shown here is derived from an EMBL/GenBank/DDBJ whole genome shotgun (WGS) entry which is preliminary data.</text>
</comment>
<dbReference type="AlphaFoldDB" id="A0ABD2XJU4"/>
<evidence type="ECO:0000313" key="2">
    <source>
        <dbReference type="Proteomes" id="UP001627154"/>
    </source>
</evidence>
<sequence length="100" mass="11597">MSFRGPSLKLRRATVCCVRALDRRRLMPGLDTSLSLSLYVRERYYPRLEYSSIVTAIYCSCSRSECRTRALIRKIMYRAYKGDCSSAHGAQLTQTYLLDR</sequence>
<protein>
    <submittedName>
        <fullName evidence="1">Uncharacterized protein</fullName>
    </submittedName>
</protein>
<proteinExistence type="predicted"/>
<name>A0ABD2XJU4_9HYME</name>
<keyword evidence="2" id="KW-1185">Reference proteome</keyword>
<dbReference type="Proteomes" id="UP001627154">
    <property type="component" value="Unassembled WGS sequence"/>
</dbReference>
<organism evidence="1 2">
    <name type="scientific">Trichogramma kaykai</name>
    <dbReference type="NCBI Taxonomy" id="54128"/>
    <lineage>
        <taxon>Eukaryota</taxon>
        <taxon>Metazoa</taxon>
        <taxon>Ecdysozoa</taxon>
        <taxon>Arthropoda</taxon>
        <taxon>Hexapoda</taxon>
        <taxon>Insecta</taxon>
        <taxon>Pterygota</taxon>
        <taxon>Neoptera</taxon>
        <taxon>Endopterygota</taxon>
        <taxon>Hymenoptera</taxon>
        <taxon>Apocrita</taxon>
        <taxon>Proctotrupomorpha</taxon>
        <taxon>Chalcidoidea</taxon>
        <taxon>Trichogrammatidae</taxon>
        <taxon>Trichogramma</taxon>
    </lineage>
</organism>
<gene>
    <name evidence="1" type="ORF">TKK_002465</name>
</gene>
<reference evidence="1 2" key="1">
    <citation type="journal article" date="2024" name="bioRxiv">
        <title>A reference genome for Trichogramma kaykai: A tiny desert-dwelling parasitoid wasp with competing sex-ratio distorters.</title>
        <authorList>
            <person name="Culotta J."/>
            <person name="Lindsey A.R."/>
        </authorList>
    </citation>
    <scope>NUCLEOTIDE SEQUENCE [LARGE SCALE GENOMIC DNA]</scope>
    <source>
        <strain evidence="1 2">KSX58</strain>
    </source>
</reference>